<dbReference type="RefSeq" id="WP_380055657.1">
    <property type="nucleotide sequence ID" value="NZ_JBHLTC010000040.1"/>
</dbReference>
<accession>A0ABV6QVV9</accession>
<evidence type="ECO:0000256" key="2">
    <source>
        <dbReference type="ARBA" id="ARBA00023315"/>
    </source>
</evidence>
<dbReference type="InterPro" id="IPR000182">
    <property type="entry name" value="GNAT_dom"/>
</dbReference>
<dbReference type="PROSITE" id="PS51186">
    <property type="entry name" value="GNAT"/>
    <property type="match status" value="1"/>
</dbReference>
<dbReference type="SUPFAM" id="SSF55729">
    <property type="entry name" value="Acyl-CoA N-acyltransferases (Nat)"/>
    <property type="match status" value="2"/>
</dbReference>
<evidence type="ECO:0000313" key="4">
    <source>
        <dbReference type="EMBL" id="MFC0628774.1"/>
    </source>
</evidence>
<dbReference type="Proteomes" id="UP001589890">
    <property type="component" value="Unassembled WGS sequence"/>
</dbReference>
<evidence type="ECO:0000313" key="5">
    <source>
        <dbReference type="Proteomes" id="UP001589890"/>
    </source>
</evidence>
<comment type="caution">
    <text evidence="4">The sequence shown here is derived from an EMBL/GenBank/DDBJ whole genome shotgun (WGS) entry which is preliminary data.</text>
</comment>
<evidence type="ECO:0000256" key="1">
    <source>
        <dbReference type="ARBA" id="ARBA00022679"/>
    </source>
</evidence>
<evidence type="ECO:0000259" key="3">
    <source>
        <dbReference type="PROSITE" id="PS51186"/>
    </source>
</evidence>
<organism evidence="4 5">
    <name type="scientific">Kribbella deserti</name>
    <dbReference type="NCBI Taxonomy" id="1926257"/>
    <lineage>
        <taxon>Bacteria</taxon>
        <taxon>Bacillati</taxon>
        <taxon>Actinomycetota</taxon>
        <taxon>Actinomycetes</taxon>
        <taxon>Propionibacteriales</taxon>
        <taxon>Kribbellaceae</taxon>
        <taxon>Kribbella</taxon>
    </lineage>
</organism>
<dbReference type="Gene3D" id="3.40.630.30">
    <property type="match status" value="1"/>
</dbReference>
<dbReference type="PANTHER" id="PTHR43420">
    <property type="entry name" value="ACETYLTRANSFERASE"/>
    <property type="match status" value="1"/>
</dbReference>
<reference evidence="4 5" key="1">
    <citation type="submission" date="2024-09" db="EMBL/GenBank/DDBJ databases">
        <authorList>
            <person name="Sun Q."/>
            <person name="Mori K."/>
        </authorList>
    </citation>
    <scope>NUCLEOTIDE SEQUENCE [LARGE SCALE GENOMIC DNA]</scope>
    <source>
        <strain evidence="4 5">CGMCC 1.15906</strain>
    </source>
</reference>
<name>A0ABV6QVV9_9ACTN</name>
<dbReference type="Pfam" id="PF00583">
    <property type="entry name" value="Acetyltransf_1"/>
    <property type="match status" value="1"/>
</dbReference>
<dbReference type="PANTHER" id="PTHR43420:SF47">
    <property type="entry name" value="N-ACETYLTRANSFERASE DOMAIN-CONTAINING PROTEIN"/>
    <property type="match status" value="1"/>
</dbReference>
<dbReference type="EMBL" id="JBHLTC010000040">
    <property type="protein sequence ID" value="MFC0628774.1"/>
    <property type="molecule type" value="Genomic_DNA"/>
</dbReference>
<proteinExistence type="predicted"/>
<dbReference type="InterPro" id="IPR050680">
    <property type="entry name" value="YpeA/RimI_acetyltransf"/>
</dbReference>
<gene>
    <name evidence="4" type="ORF">ACFFGN_32210</name>
</gene>
<dbReference type="CDD" id="cd04301">
    <property type="entry name" value="NAT_SF"/>
    <property type="match status" value="1"/>
</dbReference>
<feature type="domain" description="N-acetyltransferase" evidence="3">
    <location>
        <begin position="5"/>
        <end position="156"/>
    </location>
</feature>
<keyword evidence="5" id="KW-1185">Reference proteome</keyword>
<protein>
    <submittedName>
        <fullName evidence="4">GNAT family N-acetyltransferase</fullName>
    </submittedName>
</protein>
<keyword evidence="1" id="KW-0808">Transferase</keyword>
<sequence length="332" mass="37284">MLTPERIDPRATDDFNAWYDAWTGAIEHGRDYPTSWSREEMLVGLTRPEKYWAQEIWVIRSGSSVAGALFAELPLADNTDSMRITLGVLPAYRRQGYGTALYATARQVAAERNRTLLLAVVEAAIDEASPGKAFAERLGFTLGNTEIHRVLELPLDETLLTDLAAQAAERHAGYKLVTWQNRCPDELIDAFADLHAVFAAEAPSGEVDHQPEVWDAERIRFREQQSIDQGRHGWITVAIAPDGTLAGHTELYVPETDLGNIYQWDTLVVPAHRGHRLGLALKVRNHLELQHAQPAKAVVHTWNAQQNDHMNAVNAQLGFRPVEAHQEWQQRL</sequence>
<keyword evidence="2" id="KW-0012">Acyltransferase</keyword>
<dbReference type="InterPro" id="IPR016181">
    <property type="entry name" value="Acyl_CoA_acyltransferase"/>
</dbReference>